<keyword evidence="3" id="KW-1185">Reference proteome</keyword>
<accession>A0A2C9CLR6</accession>
<dbReference type="AlphaFoldDB" id="A0A2C9CLR6"/>
<keyword evidence="1" id="KW-0472">Membrane</keyword>
<evidence type="ECO:0000313" key="3">
    <source>
        <dbReference type="Proteomes" id="UP000220034"/>
    </source>
</evidence>
<dbReference type="EMBL" id="OCTN01000001">
    <property type="protein sequence ID" value="SOH92306.1"/>
    <property type="molecule type" value="Genomic_DNA"/>
</dbReference>
<evidence type="ECO:0000313" key="2">
    <source>
        <dbReference type="EMBL" id="SOH92306.1"/>
    </source>
</evidence>
<gene>
    <name evidence="2" type="ORF">SAMN06273572_101148</name>
</gene>
<sequence length="57" mass="6184">MSVEKFAKVERVLTAIAASLLILCAVVVVLQMPQQPAEMILDTMVEIFSYTGTAQGQ</sequence>
<dbReference type="Proteomes" id="UP000220034">
    <property type="component" value="Unassembled WGS sequence"/>
</dbReference>
<name>A0A2C9CLR6_9RHOB</name>
<dbReference type="RefSeq" id="WP_180955842.1">
    <property type="nucleotide sequence ID" value="NZ_OCTN01000001.1"/>
</dbReference>
<keyword evidence="1" id="KW-1133">Transmembrane helix</keyword>
<reference evidence="3" key="1">
    <citation type="submission" date="2017-09" db="EMBL/GenBank/DDBJ databases">
        <authorList>
            <person name="Varghese N."/>
            <person name="Submissions S."/>
        </authorList>
    </citation>
    <scope>NUCLEOTIDE SEQUENCE [LARGE SCALE GENOMIC DNA]</scope>
    <source>
        <strain evidence="3">C7</strain>
    </source>
</reference>
<protein>
    <submittedName>
        <fullName evidence="2">Uncharacterized protein</fullName>
    </submittedName>
</protein>
<organism evidence="2 3">
    <name type="scientific">Pontivivens marinum</name>
    <dbReference type="NCBI Taxonomy" id="1690039"/>
    <lineage>
        <taxon>Bacteria</taxon>
        <taxon>Pseudomonadati</taxon>
        <taxon>Pseudomonadota</taxon>
        <taxon>Alphaproteobacteria</taxon>
        <taxon>Rhodobacterales</taxon>
        <taxon>Paracoccaceae</taxon>
        <taxon>Pontivivens</taxon>
    </lineage>
</organism>
<feature type="transmembrane region" description="Helical" evidence="1">
    <location>
        <begin position="12"/>
        <end position="32"/>
    </location>
</feature>
<evidence type="ECO:0000256" key="1">
    <source>
        <dbReference type="SAM" id="Phobius"/>
    </source>
</evidence>
<proteinExistence type="predicted"/>
<keyword evidence="1" id="KW-0812">Transmembrane</keyword>